<dbReference type="Pfam" id="PF24883">
    <property type="entry name" value="NPHP3_N"/>
    <property type="match status" value="1"/>
</dbReference>
<evidence type="ECO:0000256" key="2">
    <source>
        <dbReference type="PROSITE-ProRule" id="PRU00023"/>
    </source>
</evidence>
<dbReference type="PANTHER" id="PTHR10039:SF16">
    <property type="entry name" value="GPI INOSITOL-DEACYLASE"/>
    <property type="match status" value="1"/>
</dbReference>
<comment type="caution">
    <text evidence="4">The sequence shown here is derived from an EMBL/GenBank/DDBJ whole genome shotgun (WGS) entry which is preliminary data.</text>
</comment>
<evidence type="ECO:0000313" key="5">
    <source>
        <dbReference type="Proteomes" id="UP001590951"/>
    </source>
</evidence>
<dbReference type="PROSITE" id="PS50297">
    <property type="entry name" value="ANK_REP_REGION"/>
    <property type="match status" value="1"/>
</dbReference>
<evidence type="ECO:0000256" key="1">
    <source>
        <dbReference type="ARBA" id="ARBA00022737"/>
    </source>
</evidence>
<sequence>MQMHLKRLERVKTYFVLSLVTDEADKTRKLADDIVALRTSIHETNENQKAVHSHNKHREIRDWLSPVDPSLTRHRLAQSRTPGTGTWFTSSQRFRSWRDSIAPSSTTLWLNGISTSLLTNSVDMRNSIHVTRLIYMNYANYVGLVAGAGKSFLVTAAIDELSSTQVARNDLAYFYCSFNNDESLHAETIVGSLLAQVCAVSDPIYEELEMMYEALSKNSSRKPRRPELDDLVKMLVKRAESQQKFFIIIDGVNECGDPFELLQALKSISTSTGSVRILLSSINEKEIETCLQGVPNLLVRSVHPKDIEKDISLLVHSSLQSHHRLRQLSPSLKKDIATALTHGAGGMFRWVQCQLDLLSRLRTPGAIQKALNSLPPTLDKTYEDMLGRIDGEEDRALTKHILQILTFNLYPLTLSEICEMLQITPGMRTLDEIKCLTHPRDILSICGSLLHYHEESEIVTLAHHSVKSYLMSDLRGEAAYFKQKFQEGHHSMAMYCLTYLSFDAFSVDFIPTSLYPRSKFIAYAVQNWPLHAKEVEPLGEPLWTVLRSFLLSADTGRRNFQNWVQLLIPGSANAKTTPPLYYAASFGLTTVVQYLLKMGVDLETRGGRAGATPINIAAYRGNLDVVKLLLEHGADPSVPDSDTGLNAVQWANYMSHTPVVEYFEKIGYKFQRATQAQSCILMSSNGIVINL</sequence>
<dbReference type="PROSITE" id="PS50088">
    <property type="entry name" value="ANK_REPEAT"/>
    <property type="match status" value="2"/>
</dbReference>
<dbReference type="Pfam" id="PF12796">
    <property type="entry name" value="Ank_2"/>
    <property type="match status" value="1"/>
</dbReference>
<evidence type="ECO:0000313" key="4">
    <source>
        <dbReference type="EMBL" id="KAL2051651.1"/>
    </source>
</evidence>
<feature type="repeat" description="ANK" evidence="2">
    <location>
        <begin position="575"/>
        <end position="607"/>
    </location>
</feature>
<gene>
    <name evidence="4" type="ORF">ABVK25_008065</name>
</gene>
<keyword evidence="1" id="KW-0677">Repeat</keyword>
<name>A0ABR4B3R5_9LECA</name>
<protein>
    <recommendedName>
        <fullName evidence="3">Nephrocystin 3-like N-terminal domain-containing protein</fullName>
    </recommendedName>
</protein>
<dbReference type="InterPro" id="IPR036770">
    <property type="entry name" value="Ankyrin_rpt-contain_sf"/>
</dbReference>
<dbReference type="SMART" id="SM00248">
    <property type="entry name" value="ANK"/>
    <property type="match status" value="2"/>
</dbReference>
<dbReference type="PANTHER" id="PTHR10039">
    <property type="entry name" value="AMELOGENIN"/>
    <property type="match status" value="1"/>
</dbReference>
<feature type="domain" description="Nephrocystin 3-like N-terminal" evidence="3">
    <location>
        <begin position="146"/>
        <end position="281"/>
    </location>
</feature>
<dbReference type="InterPro" id="IPR002110">
    <property type="entry name" value="Ankyrin_rpt"/>
</dbReference>
<organism evidence="4 5">
    <name type="scientific">Lepraria finkii</name>
    <dbReference type="NCBI Taxonomy" id="1340010"/>
    <lineage>
        <taxon>Eukaryota</taxon>
        <taxon>Fungi</taxon>
        <taxon>Dikarya</taxon>
        <taxon>Ascomycota</taxon>
        <taxon>Pezizomycotina</taxon>
        <taxon>Lecanoromycetes</taxon>
        <taxon>OSLEUM clade</taxon>
        <taxon>Lecanoromycetidae</taxon>
        <taxon>Lecanorales</taxon>
        <taxon>Lecanorineae</taxon>
        <taxon>Stereocaulaceae</taxon>
        <taxon>Lepraria</taxon>
    </lineage>
</organism>
<dbReference type="SUPFAM" id="SSF48403">
    <property type="entry name" value="Ankyrin repeat"/>
    <property type="match status" value="1"/>
</dbReference>
<dbReference type="SUPFAM" id="SSF52540">
    <property type="entry name" value="P-loop containing nucleoside triphosphate hydrolases"/>
    <property type="match status" value="1"/>
</dbReference>
<feature type="repeat" description="ANK" evidence="2">
    <location>
        <begin position="609"/>
        <end position="641"/>
    </location>
</feature>
<dbReference type="InterPro" id="IPR056884">
    <property type="entry name" value="NPHP3-like_N"/>
</dbReference>
<evidence type="ECO:0000259" key="3">
    <source>
        <dbReference type="Pfam" id="PF24883"/>
    </source>
</evidence>
<proteinExistence type="predicted"/>
<dbReference type="Gene3D" id="1.25.40.20">
    <property type="entry name" value="Ankyrin repeat-containing domain"/>
    <property type="match status" value="1"/>
</dbReference>
<dbReference type="Gene3D" id="3.40.50.300">
    <property type="entry name" value="P-loop containing nucleotide triphosphate hydrolases"/>
    <property type="match status" value="1"/>
</dbReference>
<dbReference type="Proteomes" id="UP001590951">
    <property type="component" value="Unassembled WGS sequence"/>
</dbReference>
<keyword evidence="5" id="KW-1185">Reference proteome</keyword>
<dbReference type="InterPro" id="IPR027417">
    <property type="entry name" value="P-loop_NTPase"/>
</dbReference>
<accession>A0ABR4B3R5</accession>
<reference evidence="4 5" key="1">
    <citation type="submission" date="2024-09" db="EMBL/GenBank/DDBJ databases">
        <title>Rethinking Asexuality: The Enigmatic Case of Functional Sexual Genes in Lepraria (Stereocaulaceae).</title>
        <authorList>
            <person name="Doellman M."/>
            <person name="Sun Y."/>
            <person name="Barcenas-Pena A."/>
            <person name="Lumbsch H.T."/>
            <person name="Grewe F."/>
        </authorList>
    </citation>
    <scope>NUCLEOTIDE SEQUENCE [LARGE SCALE GENOMIC DNA]</scope>
    <source>
        <strain evidence="4 5">Grewe 0041</strain>
    </source>
</reference>
<keyword evidence="2" id="KW-0040">ANK repeat</keyword>
<dbReference type="EMBL" id="JBHFEH010000033">
    <property type="protein sequence ID" value="KAL2051651.1"/>
    <property type="molecule type" value="Genomic_DNA"/>
</dbReference>